<dbReference type="EMBL" id="CP036267">
    <property type="protein sequence ID" value="QDT31763.1"/>
    <property type="molecule type" value="Genomic_DNA"/>
</dbReference>
<dbReference type="GO" id="GO:0005737">
    <property type="term" value="C:cytoplasm"/>
    <property type="evidence" value="ECO:0007669"/>
    <property type="project" value="TreeGrafter"/>
</dbReference>
<evidence type="ECO:0000313" key="3">
    <source>
        <dbReference type="Proteomes" id="UP000315724"/>
    </source>
</evidence>
<sequence length="281" mass="31195">MHVLIIGCGYVGERFAKQALERGWQVTALTRSPERADALQLAGINPVIGNVLEPESLRSLPQADLCLYAVGYDRSADENKRDVYVAGLKNVLSEIADRIPRLIYVSSTSVYGESTGDWVNEETLCEPANESGQICLDAENVVRELYTHNENRDATIVRLSGIYGPGRLIGRKEQLREQKPISGNPDGWLNLIHVDDILQVLFILASGPPSSPLYLLSDEQPNRRFEFYSELAKHLQTPAPLMPDEPSANFGKRCDSSRIRNELGVKLLRPTIQDGIPASIE</sequence>
<name>A0A517QJE4_9PLAN</name>
<dbReference type="GO" id="GO:0004029">
    <property type="term" value="F:aldehyde dehydrogenase (NAD+) activity"/>
    <property type="evidence" value="ECO:0007669"/>
    <property type="project" value="TreeGrafter"/>
</dbReference>
<dbReference type="Pfam" id="PF01370">
    <property type="entry name" value="Epimerase"/>
    <property type="match status" value="1"/>
</dbReference>
<dbReference type="CDD" id="cd05266">
    <property type="entry name" value="SDR_a4"/>
    <property type="match status" value="1"/>
</dbReference>
<proteinExistence type="predicted"/>
<organism evidence="2 3">
    <name type="scientific">Thalassoglobus polymorphus</name>
    <dbReference type="NCBI Taxonomy" id="2527994"/>
    <lineage>
        <taxon>Bacteria</taxon>
        <taxon>Pseudomonadati</taxon>
        <taxon>Planctomycetota</taxon>
        <taxon>Planctomycetia</taxon>
        <taxon>Planctomycetales</taxon>
        <taxon>Planctomycetaceae</taxon>
        <taxon>Thalassoglobus</taxon>
    </lineage>
</organism>
<evidence type="ECO:0000313" key="2">
    <source>
        <dbReference type="EMBL" id="QDT31763.1"/>
    </source>
</evidence>
<feature type="domain" description="NAD-dependent epimerase/dehydratase" evidence="1">
    <location>
        <begin position="3"/>
        <end position="204"/>
    </location>
</feature>
<dbReference type="InterPro" id="IPR036291">
    <property type="entry name" value="NAD(P)-bd_dom_sf"/>
</dbReference>
<evidence type="ECO:0000259" key="1">
    <source>
        <dbReference type="Pfam" id="PF01370"/>
    </source>
</evidence>
<dbReference type="InterPro" id="IPR001509">
    <property type="entry name" value="Epimerase_deHydtase"/>
</dbReference>
<dbReference type="InterPro" id="IPR051783">
    <property type="entry name" value="NAD(P)-dependent_oxidoreduct"/>
</dbReference>
<protein>
    <submittedName>
        <fullName evidence="2">2-dehydropantoate 2-reductase</fullName>
    </submittedName>
</protein>
<dbReference type="AlphaFoldDB" id="A0A517QJE4"/>
<keyword evidence="3" id="KW-1185">Reference proteome</keyword>
<reference evidence="2 3" key="1">
    <citation type="submission" date="2019-02" db="EMBL/GenBank/DDBJ databases">
        <title>Deep-cultivation of Planctomycetes and their phenomic and genomic characterization uncovers novel biology.</title>
        <authorList>
            <person name="Wiegand S."/>
            <person name="Jogler M."/>
            <person name="Boedeker C."/>
            <person name="Pinto D."/>
            <person name="Vollmers J."/>
            <person name="Rivas-Marin E."/>
            <person name="Kohn T."/>
            <person name="Peeters S.H."/>
            <person name="Heuer A."/>
            <person name="Rast P."/>
            <person name="Oberbeckmann S."/>
            <person name="Bunk B."/>
            <person name="Jeske O."/>
            <person name="Meyerdierks A."/>
            <person name="Storesund J.E."/>
            <person name="Kallscheuer N."/>
            <person name="Luecker S."/>
            <person name="Lage O.M."/>
            <person name="Pohl T."/>
            <person name="Merkel B.J."/>
            <person name="Hornburger P."/>
            <person name="Mueller R.-W."/>
            <person name="Bruemmer F."/>
            <person name="Labrenz M."/>
            <person name="Spormann A.M."/>
            <person name="Op den Camp H."/>
            <person name="Overmann J."/>
            <person name="Amann R."/>
            <person name="Jetten M.S.M."/>
            <person name="Mascher T."/>
            <person name="Medema M.H."/>
            <person name="Devos D.P."/>
            <person name="Kaster A.-K."/>
            <person name="Ovreas L."/>
            <person name="Rohde M."/>
            <person name="Galperin M.Y."/>
            <person name="Jogler C."/>
        </authorList>
    </citation>
    <scope>NUCLEOTIDE SEQUENCE [LARGE SCALE GENOMIC DNA]</scope>
    <source>
        <strain evidence="2 3">Mal48</strain>
    </source>
</reference>
<accession>A0A517QJE4</accession>
<dbReference type="OrthoDB" id="9808276at2"/>
<dbReference type="RefSeq" id="WP_145196592.1">
    <property type="nucleotide sequence ID" value="NZ_CP036267.1"/>
</dbReference>
<dbReference type="PANTHER" id="PTHR48079">
    <property type="entry name" value="PROTEIN YEEZ"/>
    <property type="match status" value="1"/>
</dbReference>
<dbReference type="KEGG" id="tpol:Mal48_09990"/>
<dbReference type="Gene3D" id="3.40.50.720">
    <property type="entry name" value="NAD(P)-binding Rossmann-like Domain"/>
    <property type="match status" value="1"/>
</dbReference>
<gene>
    <name evidence="2" type="ORF">Mal48_09990</name>
</gene>
<dbReference type="Proteomes" id="UP000315724">
    <property type="component" value="Chromosome"/>
</dbReference>
<dbReference type="PANTHER" id="PTHR48079:SF6">
    <property type="entry name" value="NAD(P)-BINDING DOMAIN-CONTAINING PROTEIN-RELATED"/>
    <property type="match status" value="1"/>
</dbReference>
<dbReference type="SUPFAM" id="SSF51735">
    <property type="entry name" value="NAD(P)-binding Rossmann-fold domains"/>
    <property type="match status" value="1"/>
</dbReference>